<gene>
    <name evidence="2" type="ORF">EOD43_19285</name>
</gene>
<comment type="caution">
    <text evidence="2">The sequence shown here is derived from an EMBL/GenBank/DDBJ whole genome shotgun (WGS) entry which is preliminary data.</text>
</comment>
<feature type="compositionally biased region" description="Polar residues" evidence="1">
    <location>
        <begin position="70"/>
        <end position="91"/>
    </location>
</feature>
<feature type="region of interest" description="Disordered" evidence="1">
    <location>
        <begin position="27"/>
        <end position="91"/>
    </location>
</feature>
<dbReference type="Proteomes" id="UP000282971">
    <property type="component" value="Unassembled WGS sequence"/>
</dbReference>
<dbReference type="AlphaFoldDB" id="A0A437LYE7"/>
<reference evidence="2 3" key="1">
    <citation type="submission" date="2019-01" db="EMBL/GenBank/DDBJ databases">
        <authorList>
            <person name="Chen W.-M."/>
        </authorList>
    </citation>
    <scope>NUCLEOTIDE SEQUENCE [LARGE SCALE GENOMIC DNA]</scope>
    <source>
        <strain evidence="2 3">CCP-7</strain>
    </source>
</reference>
<dbReference type="EMBL" id="SACN01000003">
    <property type="protein sequence ID" value="RVT90407.1"/>
    <property type="molecule type" value="Genomic_DNA"/>
</dbReference>
<evidence type="ECO:0000313" key="2">
    <source>
        <dbReference type="EMBL" id="RVT90407.1"/>
    </source>
</evidence>
<name>A0A437LYE7_9SPHN</name>
<accession>A0A437LYE7</accession>
<protein>
    <submittedName>
        <fullName evidence="2">Uncharacterized protein</fullName>
    </submittedName>
</protein>
<evidence type="ECO:0000256" key="1">
    <source>
        <dbReference type="SAM" id="MobiDB-lite"/>
    </source>
</evidence>
<evidence type="ECO:0000313" key="3">
    <source>
        <dbReference type="Proteomes" id="UP000282971"/>
    </source>
</evidence>
<proteinExistence type="predicted"/>
<organism evidence="2 3">
    <name type="scientific">Sphingomonas crocodyli</name>
    <dbReference type="NCBI Taxonomy" id="1979270"/>
    <lineage>
        <taxon>Bacteria</taxon>
        <taxon>Pseudomonadati</taxon>
        <taxon>Pseudomonadota</taxon>
        <taxon>Alphaproteobacteria</taxon>
        <taxon>Sphingomonadales</taxon>
        <taxon>Sphingomonadaceae</taxon>
        <taxon>Sphingomonas</taxon>
    </lineage>
</organism>
<keyword evidence="3" id="KW-1185">Reference proteome</keyword>
<sequence length="91" mass="9797">MTMPVAIFRKIRDAAAQPKEVTMTGLRYGDAPQLGDAGGLRYPPRVGAKDAAGAGDLYQGKDKARYAGTQRRTQSDARLSTPSYLVAPTQR</sequence>
<dbReference type="RefSeq" id="WP_164857352.1">
    <property type="nucleotide sequence ID" value="NZ_SACN01000003.1"/>
</dbReference>